<gene>
    <name evidence="6" type="ORF">WAE58_14285</name>
</gene>
<feature type="transmembrane region" description="Helical" evidence="5">
    <location>
        <begin position="36"/>
        <end position="60"/>
    </location>
</feature>
<keyword evidence="3 5" id="KW-1133">Transmembrane helix</keyword>
<dbReference type="Proteomes" id="UP001378956">
    <property type="component" value="Unassembled WGS sequence"/>
</dbReference>
<keyword evidence="2 5" id="KW-0812">Transmembrane</keyword>
<reference evidence="6 7" key="1">
    <citation type="submission" date="2024-03" db="EMBL/GenBank/DDBJ databases">
        <title>Sequence of Lycoming College Course Isolates.</title>
        <authorList>
            <person name="Plotts O."/>
            <person name="Newman J."/>
        </authorList>
    </citation>
    <scope>NUCLEOTIDE SEQUENCE [LARGE SCALE GENOMIC DNA]</scope>
    <source>
        <strain evidence="6 7">CJB-3</strain>
    </source>
</reference>
<evidence type="ECO:0000313" key="6">
    <source>
        <dbReference type="EMBL" id="MEJ2903610.1"/>
    </source>
</evidence>
<name>A0ABU8NQ68_9SPHI</name>
<accession>A0ABU8NQ68</accession>
<evidence type="ECO:0000313" key="7">
    <source>
        <dbReference type="Proteomes" id="UP001378956"/>
    </source>
</evidence>
<protein>
    <submittedName>
        <fullName evidence="6">DUF4870 domain-containing protein</fullName>
    </submittedName>
</protein>
<dbReference type="RefSeq" id="WP_172660146.1">
    <property type="nucleotide sequence ID" value="NZ_CBFGNQ010000015.1"/>
</dbReference>
<keyword evidence="4 5" id="KW-0472">Membrane</keyword>
<evidence type="ECO:0000256" key="2">
    <source>
        <dbReference type="ARBA" id="ARBA00022692"/>
    </source>
</evidence>
<dbReference type="EMBL" id="JBBEUB010000004">
    <property type="protein sequence ID" value="MEJ2903610.1"/>
    <property type="molecule type" value="Genomic_DNA"/>
</dbReference>
<evidence type="ECO:0000256" key="4">
    <source>
        <dbReference type="ARBA" id="ARBA00023136"/>
    </source>
</evidence>
<feature type="transmembrane region" description="Helical" evidence="5">
    <location>
        <begin position="66"/>
        <end position="88"/>
    </location>
</feature>
<evidence type="ECO:0000256" key="3">
    <source>
        <dbReference type="ARBA" id="ARBA00022989"/>
    </source>
</evidence>
<dbReference type="Pfam" id="PF09685">
    <property type="entry name" value="MamF_MmsF"/>
    <property type="match status" value="1"/>
</dbReference>
<evidence type="ECO:0000256" key="1">
    <source>
        <dbReference type="ARBA" id="ARBA00004141"/>
    </source>
</evidence>
<organism evidence="6 7">
    <name type="scientific">Pedobacter panaciterrae</name>
    <dbReference type="NCBI Taxonomy" id="363849"/>
    <lineage>
        <taxon>Bacteria</taxon>
        <taxon>Pseudomonadati</taxon>
        <taxon>Bacteroidota</taxon>
        <taxon>Sphingobacteriia</taxon>
        <taxon>Sphingobacteriales</taxon>
        <taxon>Sphingobacteriaceae</taxon>
        <taxon>Pedobacter</taxon>
    </lineage>
</organism>
<feature type="transmembrane region" description="Helical" evidence="5">
    <location>
        <begin position="6"/>
        <end position="24"/>
    </location>
</feature>
<evidence type="ECO:0000256" key="5">
    <source>
        <dbReference type="SAM" id="Phobius"/>
    </source>
</evidence>
<comment type="caution">
    <text evidence="6">The sequence shown here is derived from an EMBL/GenBank/DDBJ whole genome shotgun (WGS) entry which is preliminary data.</text>
</comment>
<keyword evidence="7" id="KW-1185">Reference proteome</keyword>
<dbReference type="InterPro" id="IPR019109">
    <property type="entry name" value="MamF_MmsF"/>
</dbReference>
<sequence>MNNKTLSIVSYITIIGWLVAYLKGKDNADSMLKYHLRQALGLALVNIIFSLALNIVAMVIPALSFIGVFGFVFLILWIIGIINAANGAQKPLPIIGKMFENKFAFVG</sequence>
<comment type="subcellular location">
    <subcellularLocation>
        <location evidence="1">Membrane</location>
        <topology evidence="1">Multi-pass membrane protein</topology>
    </subcellularLocation>
</comment>
<proteinExistence type="predicted"/>